<sequence length="644" mass="70987">MSRYNPNHPLAAQIFEAADRFKQRCLLDQESLFLDSLPLWTNGHFQALIDNYVKQPDVGDGRFYEKLASQLSTCQALDVALMTEVFWIVQLGPTNLRAPTKVRTLERIWNMNPAAPFPSMSAFLTMPVLSGLGSAGPGYNNYLWMEIAFAVEAFSAFINKPRSDREALLKDAHGFAQWLDGIPSGKGRQLYHTLCHVLFPDTFERIFSQGNKFQVARAHKIWTRALGESRPAMDAALEDLRRRLEVQHPGAVDYYVLPVGTLIKKPVAPAGKVSAVTGSGYGPVANLVPLSAHEPDPEYDVEAATNAKPTLRLADNLILYGPPGTGKTHDMQARMKAAFDEGEDFAFVAFHPSYSYEDFIGGLRPVPSENGSGIGVAFHKGPFLMLCEKAHANPTQQFTLFIDEINRANVAKVFGELITLIEPSKRVIAGSTPNDAGTWVTLPGLSAPFGVPDNLNLVATMNTADRSIAMMDIALRRRFRFQECPPEPDLIEPAMVGAVDLRALLQRLNDRLEYLLDRDHAIGHAVFMGITSLAELQQVLAQRVIPLLQEYFFEDMEKVRLVLTGNSKESVFFRSRSLSPSELFPGAKQDVGTEARPTFSVGDPGTWSEAQVMSLYGGKYIHEAPTVEAVIQPEEGPGPAQNGG</sequence>
<dbReference type="Pfam" id="PF07728">
    <property type="entry name" value="AAA_5"/>
    <property type="match status" value="1"/>
</dbReference>
<protein>
    <submittedName>
        <fullName evidence="2">AAA family ATPase</fullName>
    </submittedName>
</protein>
<dbReference type="PANTHER" id="PTHR37291">
    <property type="entry name" value="5-METHYLCYTOSINE-SPECIFIC RESTRICTION ENZYME B"/>
    <property type="match status" value="1"/>
</dbReference>
<gene>
    <name evidence="2" type="ORF">Q8X39_05225</name>
</gene>
<dbReference type="InterPro" id="IPR052934">
    <property type="entry name" value="Methyl-DNA_Rec/Restrict_Enz"/>
</dbReference>
<dbReference type="Proteomes" id="UP001235760">
    <property type="component" value="Unassembled WGS sequence"/>
</dbReference>
<accession>A0ABT9G0L8</accession>
<dbReference type="EMBL" id="JAUZEE010000002">
    <property type="protein sequence ID" value="MDP4300028.1"/>
    <property type="molecule type" value="Genomic_DNA"/>
</dbReference>
<feature type="domain" description="ATPase dynein-related AAA" evidence="1">
    <location>
        <begin position="316"/>
        <end position="479"/>
    </location>
</feature>
<reference evidence="2 3" key="1">
    <citation type="submission" date="2023-08" db="EMBL/GenBank/DDBJ databases">
        <authorList>
            <person name="Roldan D.M."/>
            <person name="Menes R.J."/>
        </authorList>
    </citation>
    <scope>NUCLEOTIDE SEQUENCE [LARGE SCALE GENOMIC DNA]</scope>
    <source>
        <strain evidence="2 3">CCM 2812</strain>
    </source>
</reference>
<keyword evidence="3" id="KW-1185">Reference proteome</keyword>
<dbReference type="RefSeq" id="WP_305748583.1">
    <property type="nucleotide sequence ID" value="NZ_JAUZEE010000002.1"/>
</dbReference>
<dbReference type="InterPro" id="IPR027417">
    <property type="entry name" value="P-loop_NTPase"/>
</dbReference>
<dbReference type="InterPro" id="IPR011704">
    <property type="entry name" value="ATPase_dyneun-rel_AAA"/>
</dbReference>
<comment type="caution">
    <text evidence="2">The sequence shown here is derived from an EMBL/GenBank/DDBJ whole genome shotgun (WGS) entry which is preliminary data.</text>
</comment>
<dbReference type="SUPFAM" id="SSF52540">
    <property type="entry name" value="P-loop containing nucleoside triphosphate hydrolases"/>
    <property type="match status" value="1"/>
</dbReference>
<organism evidence="2 3">
    <name type="scientific">Leptothrix discophora</name>
    <dbReference type="NCBI Taxonomy" id="89"/>
    <lineage>
        <taxon>Bacteria</taxon>
        <taxon>Pseudomonadati</taxon>
        <taxon>Pseudomonadota</taxon>
        <taxon>Betaproteobacteria</taxon>
        <taxon>Burkholderiales</taxon>
        <taxon>Sphaerotilaceae</taxon>
        <taxon>Leptothrix</taxon>
    </lineage>
</organism>
<dbReference type="Gene3D" id="3.40.50.300">
    <property type="entry name" value="P-loop containing nucleotide triphosphate hydrolases"/>
    <property type="match status" value="1"/>
</dbReference>
<evidence type="ECO:0000259" key="1">
    <source>
        <dbReference type="Pfam" id="PF07728"/>
    </source>
</evidence>
<dbReference type="CDD" id="cd00009">
    <property type="entry name" value="AAA"/>
    <property type="match status" value="1"/>
</dbReference>
<evidence type="ECO:0000313" key="3">
    <source>
        <dbReference type="Proteomes" id="UP001235760"/>
    </source>
</evidence>
<proteinExistence type="predicted"/>
<evidence type="ECO:0000313" key="2">
    <source>
        <dbReference type="EMBL" id="MDP4300028.1"/>
    </source>
</evidence>
<name>A0ABT9G0L8_LEPDI</name>
<dbReference type="PANTHER" id="PTHR37291:SF1">
    <property type="entry name" value="TYPE IV METHYL-DIRECTED RESTRICTION ENZYME ECOKMCRB SUBUNIT"/>
    <property type="match status" value="1"/>
</dbReference>